<accession>A0ABM7WKK9</accession>
<organism evidence="1 2">
    <name type="scientific">Raoultibacter timonensis</name>
    <dbReference type="NCBI Taxonomy" id="1907662"/>
    <lineage>
        <taxon>Bacteria</taxon>
        <taxon>Bacillati</taxon>
        <taxon>Actinomycetota</taxon>
        <taxon>Coriobacteriia</taxon>
        <taxon>Eggerthellales</taxon>
        <taxon>Eggerthellaceae</taxon>
        <taxon>Raoultibacter</taxon>
    </lineage>
</organism>
<keyword evidence="2" id="KW-1185">Reference proteome</keyword>
<evidence type="ECO:0000313" key="2">
    <source>
        <dbReference type="Proteomes" id="UP001320544"/>
    </source>
</evidence>
<evidence type="ECO:0008006" key="3">
    <source>
        <dbReference type="Google" id="ProtNLM"/>
    </source>
</evidence>
<gene>
    <name evidence="1" type="ORF">CE91St30_22370</name>
</gene>
<protein>
    <recommendedName>
        <fullName evidence="3">Zinc ribbon protein</fullName>
    </recommendedName>
</protein>
<dbReference type="Proteomes" id="UP001320544">
    <property type="component" value="Chromosome"/>
</dbReference>
<sequence length="63" mass="6923">MCYCCNLCNRCGRADEMKDKLGKRECPACGRLEPDNDVRICPECGAALPPPFPPLPSNPSRGR</sequence>
<dbReference type="EMBL" id="AP025564">
    <property type="protein sequence ID" value="BDE96904.1"/>
    <property type="molecule type" value="Genomic_DNA"/>
</dbReference>
<evidence type="ECO:0000313" key="1">
    <source>
        <dbReference type="EMBL" id="BDE96904.1"/>
    </source>
</evidence>
<name>A0ABM7WKK9_9ACTN</name>
<proteinExistence type="predicted"/>
<reference evidence="1 2" key="1">
    <citation type="submission" date="2022-01" db="EMBL/GenBank/DDBJ databases">
        <title>Novel bile acid biosynthetic pathways are enriched in the microbiome of centenarians.</title>
        <authorList>
            <person name="Sato Y."/>
            <person name="Atarashi K."/>
            <person name="Plichta R.D."/>
            <person name="Arai Y."/>
            <person name="Sasajima S."/>
            <person name="Kearney M.S."/>
            <person name="Suda W."/>
            <person name="Takeshita K."/>
            <person name="Sasaki T."/>
            <person name="Okamoto S."/>
            <person name="Skelly N.A."/>
            <person name="Okamura Y."/>
            <person name="Vlamakis H."/>
            <person name="Li Y."/>
            <person name="Tanoue T."/>
            <person name="Takei H."/>
            <person name="Nittono H."/>
            <person name="Narushima S."/>
            <person name="Irie J."/>
            <person name="Itoh H."/>
            <person name="Moriya K."/>
            <person name="Sugiura Y."/>
            <person name="Suematsu M."/>
            <person name="Moritoki N."/>
            <person name="Shibata S."/>
            <person name="Littman R.D."/>
            <person name="Fischbach A.M."/>
            <person name="Uwamino Y."/>
            <person name="Inoue T."/>
            <person name="Honda A."/>
            <person name="Hattori M."/>
            <person name="Murai T."/>
            <person name="Xavier J.R."/>
            <person name="Hirose N."/>
            <person name="Honda K."/>
        </authorList>
    </citation>
    <scope>NUCLEOTIDE SEQUENCE [LARGE SCALE GENOMIC DNA]</scope>
    <source>
        <strain evidence="1 2">CE91-St30</strain>
    </source>
</reference>